<dbReference type="InterPro" id="IPR050951">
    <property type="entry name" value="Retrovirus_Pol_polyprotein"/>
</dbReference>
<evidence type="ECO:0000259" key="5">
    <source>
        <dbReference type="PROSITE" id="PS50878"/>
    </source>
</evidence>
<dbReference type="CDD" id="cd00303">
    <property type="entry name" value="retropepsin_like"/>
    <property type="match status" value="1"/>
</dbReference>
<name>A0A9J8CZT1_CYPCA</name>
<dbReference type="InterPro" id="IPR012337">
    <property type="entry name" value="RNaseH-like_sf"/>
</dbReference>
<dbReference type="Ensembl" id="ENSCCRT00000145626.1">
    <property type="protein sequence ID" value="ENSCCRP00000175223.1"/>
    <property type="gene ID" value="ENSCCRG00000081803.1"/>
</dbReference>
<dbReference type="SUPFAM" id="SSF50630">
    <property type="entry name" value="Acid proteases"/>
    <property type="match status" value="1"/>
</dbReference>
<dbReference type="FunFam" id="3.10.10.10:FF:000004">
    <property type="entry name" value="Uncharacterized protein"/>
    <property type="match status" value="1"/>
</dbReference>
<dbReference type="Pfam" id="PF17921">
    <property type="entry name" value="Integrase_H2C2"/>
    <property type="match status" value="1"/>
</dbReference>
<sequence>METNQPESPIIESKTKSKVKLKEHKVTKTRTLPKGLVGSKSTANVKVNGLECNSLLDTGSQVTTMSVSFYNRYLSDQTIHPVADLLEIEGANGQSVPYLGYVKVTLQFPKEFIVSQPELETLALVVPDVRSNSLTPLLIGTNTLDPLYEQFCDDNTFRKSAYCGYHQVLRTLQIRHKHSLNGRLGLVSLRNNEPSVIYAGEKIVLEGYANIDNVNNERCVLLEQPTVSSLPGGIFVECCLINVPRDTPYKIPVVVRNETDRNICLPVRCIIGELSAVKEIVTTQNTTSCSSHQHPTSQTNKQPSSNLTFDFGESLPEEWKARMTNKLNTFSDIFSHHDLDYGHATKVKHSIKLKDETPFKQRPRPIHPQDFDAVRRHLQSLLEAGIIRESQSPFASPIVVVKKKNGDVRLCVDYRRLNMQTIKDAYALPNLEESFSALSRSQWFSVMDLKSGYYQIEMTESDKDKTAFVCPLGFWEWNRMPQGITNAPSTFQRLMEKCMGDINLREVLVFLDDIILFSKTLEEHETCLTNVLSRLRENGLKLSPEKCRFFQTSVRYLGHIVSRDGVETDPQKTEALKTWPRPQTLKVLRSFLGFSGYYRRFVEGYSKLVKPLTNLTAGYPPVRKGTKITNVAAKYHNPKEPFGERWTQSCQDAFDQIIEKLTSAPVLGYANPRLPYVVHTDASTTGLGAALYQEQDGQTRVIAYASRSLSQCEARYPAHKLEFLALKWAITEKFHDYLYGNVFTVITDNNPLRYVLTKAKLDATSYRWLAALSTFTFDIKYRAGKQNQDADGLSRRPHGELISDSASQEESQRIHDFTSYHLAPVNVVQATCQLHTIFQNDPELSPCYIESLAVHPDAIPSAFSDDENLSGLSTIPKYNEAEIAELQRADPVISVIIQSCESAEPVPDGNNCAELQLMLKEMSRFEIRDSLLYRKRQCDNKTIYQLVLPKTLRNPVLYSLHDEMGHLGAERTLELTRSRFYWPKMSFDVESKIKSCPRCVKRKSQPDKAAPLVNIQASRPMELVCMDFLSIEPDSHNCKDILVITDHYTKYATAIPTRDQKALTVAKCLWEQFFVHYGFPERLHSDQGRDFESQVVKELCVLVGTKKVRTSPYHPRGNPVERYNRTLLSMLGTLKDKEKIRWREYVRPLTHAYNCTRSDVTGFSPYELMFGRQPRLPIDIAFGLPVKKNPGMSHSQYVKNLKTYLKESYQLASANAKKIADKNKRRFDMRVRESTLDTGDRVLVRNLRFRGKHKLADRWESTIYVVQKKAGDMPVYVVCPEGEEGPLRTLHRDLLLPCGFLSEEDEEMEKPKQVSKPKTRQISVSPEENTLDFDSDDDYIQSYYPTTIRTTTRVIQPNNVNSNTHDTQENLSNVEESENLPMDLPSEILDQPVEKQRTNQNGNLVEVTQNELKPGNEQGSGLTKMEHDLLDNYSHTETPEKVEQSKDIEQRQSSEMDKAEQDASSFELADPDAPNNQTADQIRRSERLRKPPVKFTYPQLGKPLISFAQTILDGFNNVLVETFEGAPVLAQT</sequence>
<feature type="region of interest" description="Disordered" evidence="4">
    <location>
        <begin position="1305"/>
        <end position="1338"/>
    </location>
</feature>
<evidence type="ECO:0000256" key="1">
    <source>
        <dbReference type="ARBA" id="ARBA00010879"/>
    </source>
</evidence>
<proteinExistence type="inferred from homology"/>
<dbReference type="FunFam" id="1.10.340.70:FF:000001">
    <property type="entry name" value="Retrovirus-related Pol polyprotein from transposon gypsy-like Protein"/>
    <property type="match status" value="1"/>
</dbReference>
<feature type="domain" description="Integrase catalytic" evidence="6">
    <location>
        <begin position="1016"/>
        <end position="1173"/>
    </location>
</feature>
<dbReference type="FunFam" id="3.30.420.10:FF:000032">
    <property type="entry name" value="Retrovirus-related Pol polyprotein from transposon 297-like Protein"/>
    <property type="match status" value="1"/>
</dbReference>
<feature type="region of interest" description="Disordered" evidence="4">
    <location>
        <begin position="788"/>
        <end position="808"/>
    </location>
</feature>
<reference evidence="7" key="1">
    <citation type="submission" date="2025-08" db="UniProtKB">
        <authorList>
            <consortium name="Ensembl"/>
        </authorList>
    </citation>
    <scope>IDENTIFICATION</scope>
</reference>
<evidence type="ECO:0000256" key="4">
    <source>
        <dbReference type="SAM" id="MobiDB-lite"/>
    </source>
</evidence>
<dbReference type="Gene3D" id="1.10.340.70">
    <property type="match status" value="1"/>
</dbReference>
<feature type="compositionally biased region" description="Basic and acidic residues" evidence="4">
    <location>
        <begin position="792"/>
        <end position="801"/>
    </location>
</feature>
<dbReference type="Gene3D" id="3.10.10.10">
    <property type="entry name" value="HIV Type 1 Reverse Transcriptase, subunit A, domain 1"/>
    <property type="match status" value="1"/>
</dbReference>
<dbReference type="EC" id="3.1.26.4" evidence="2"/>
<dbReference type="FunFam" id="3.30.70.270:FF:000020">
    <property type="entry name" value="Transposon Tf2-6 polyprotein-like Protein"/>
    <property type="match status" value="1"/>
</dbReference>
<feature type="compositionally biased region" description="Basic and acidic residues" evidence="4">
    <location>
        <begin position="1437"/>
        <end position="1461"/>
    </location>
</feature>
<dbReference type="GO" id="GO:0015074">
    <property type="term" value="P:DNA integration"/>
    <property type="evidence" value="ECO:0007669"/>
    <property type="project" value="InterPro"/>
</dbReference>
<dbReference type="InterPro" id="IPR036397">
    <property type="entry name" value="RNaseH_sf"/>
</dbReference>
<accession>A0A9J8CZT1</accession>
<feature type="compositionally biased region" description="Acidic residues" evidence="4">
    <location>
        <begin position="1329"/>
        <end position="1338"/>
    </location>
</feature>
<dbReference type="Pfam" id="PF00078">
    <property type="entry name" value="RVT_1"/>
    <property type="match status" value="1"/>
</dbReference>
<feature type="region of interest" description="Disordered" evidence="4">
    <location>
        <begin position="1435"/>
        <end position="1489"/>
    </location>
</feature>
<dbReference type="InterPro" id="IPR000477">
    <property type="entry name" value="RT_dom"/>
</dbReference>
<dbReference type="Pfam" id="PF17919">
    <property type="entry name" value="RT_RNaseH_2"/>
    <property type="match status" value="1"/>
</dbReference>
<dbReference type="InterPro" id="IPR041588">
    <property type="entry name" value="Integrase_H2C2"/>
</dbReference>
<dbReference type="PANTHER" id="PTHR37984:SF15">
    <property type="entry name" value="INTEGRASE CATALYTIC DOMAIN-CONTAINING PROTEIN"/>
    <property type="match status" value="1"/>
</dbReference>
<dbReference type="GO" id="GO:0003676">
    <property type="term" value="F:nucleic acid binding"/>
    <property type="evidence" value="ECO:0007669"/>
    <property type="project" value="InterPro"/>
</dbReference>
<dbReference type="CDD" id="cd09274">
    <property type="entry name" value="RNase_HI_RT_Ty3"/>
    <property type="match status" value="1"/>
</dbReference>
<dbReference type="Gene3D" id="3.30.70.270">
    <property type="match status" value="2"/>
</dbReference>
<dbReference type="Gene3D" id="3.30.420.10">
    <property type="entry name" value="Ribonuclease H-like superfamily/Ribonuclease H"/>
    <property type="match status" value="1"/>
</dbReference>
<comment type="similarity">
    <text evidence="1">Belongs to the beta type-B retroviral polymerase family. HERV class-II K(HML-2) pol subfamily.</text>
</comment>
<dbReference type="CDD" id="cd01647">
    <property type="entry name" value="RT_LTR"/>
    <property type="match status" value="1"/>
</dbReference>
<organism evidence="7 8">
    <name type="scientific">Cyprinus carpio carpio</name>
    <dbReference type="NCBI Taxonomy" id="630221"/>
    <lineage>
        <taxon>Eukaryota</taxon>
        <taxon>Metazoa</taxon>
        <taxon>Chordata</taxon>
        <taxon>Craniata</taxon>
        <taxon>Vertebrata</taxon>
        <taxon>Euteleostomi</taxon>
        <taxon>Actinopterygii</taxon>
        <taxon>Neopterygii</taxon>
        <taxon>Teleostei</taxon>
        <taxon>Ostariophysi</taxon>
        <taxon>Cypriniformes</taxon>
        <taxon>Cyprinidae</taxon>
        <taxon>Cyprininae</taxon>
        <taxon>Cyprinus</taxon>
    </lineage>
</organism>
<feature type="region of interest" description="Disordered" evidence="4">
    <location>
        <begin position="287"/>
        <end position="306"/>
    </location>
</feature>
<dbReference type="PANTHER" id="PTHR37984">
    <property type="entry name" value="PROTEIN CBG26694"/>
    <property type="match status" value="1"/>
</dbReference>
<evidence type="ECO:0000256" key="2">
    <source>
        <dbReference type="ARBA" id="ARBA00012180"/>
    </source>
</evidence>
<dbReference type="Pfam" id="PF00665">
    <property type="entry name" value="rve"/>
    <property type="match status" value="1"/>
</dbReference>
<dbReference type="SUPFAM" id="SSF56672">
    <property type="entry name" value="DNA/RNA polymerases"/>
    <property type="match status" value="1"/>
</dbReference>
<evidence type="ECO:0000313" key="7">
    <source>
        <dbReference type="Ensembl" id="ENSCCRP00000175223.1"/>
    </source>
</evidence>
<dbReference type="PROSITE" id="PS50878">
    <property type="entry name" value="RT_POL"/>
    <property type="match status" value="1"/>
</dbReference>
<dbReference type="InterPro" id="IPR043128">
    <property type="entry name" value="Rev_trsase/Diguanyl_cyclase"/>
</dbReference>
<dbReference type="InterPro" id="IPR021109">
    <property type="entry name" value="Peptidase_aspartic_dom_sf"/>
</dbReference>
<dbReference type="SUPFAM" id="SSF53098">
    <property type="entry name" value="Ribonuclease H-like"/>
    <property type="match status" value="1"/>
</dbReference>
<dbReference type="PROSITE" id="PS50994">
    <property type="entry name" value="INTEGRASE"/>
    <property type="match status" value="1"/>
</dbReference>
<feature type="region of interest" description="Disordered" evidence="4">
    <location>
        <begin position="1400"/>
        <end position="1423"/>
    </location>
</feature>
<dbReference type="FunFam" id="3.10.20.370:FF:000001">
    <property type="entry name" value="Retrovirus-related Pol polyprotein from transposon 17.6-like protein"/>
    <property type="match status" value="1"/>
</dbReference>
<evidence type="ECO:0000256" key="3">
    <source>
        <dbReference type="ARBA" id="ARBA00039658"/>
    </source>
</evidence>
<dbReference type="GeneTree" id="ENSGT01100000263500"/>
<dbReference type="OMA" id="LPKHGPY"/>
<evidence type="ECO:0000259" key="6">
    <source>
        <dbReference type="PROSITE" id="PS50994"/>
    </source>
</evidence>
<protein>
    <recommendedName>
        <fullName evidence="3">Gypsy retrotransposon integrase-like protein 1</fullName>
        <ecNumber evidence="2">3.1.26.4</ecNumber>
    </recommendedName>
</protein>
<dbReference type="Proteomes" id="UP001108240">
    <property type="component" value="Unplaced"/>
</dbReference>
<dbReference type="GO" id="GO:0004523">
    <property type="term" value="F:RNA-DNA hybrid ribonuclease activity"/>
    <property type="evidence" value="ECO:0007669"/>
    <property type="project" value="UniProtKB-EC"/>
</dbReference>
<evidence type="ECO:0000313" key="8">
    <source>
        <dbReference type="Proteomes" id="UP001108240"/>
    </source>
</evidence>
<feature type="domain" description="Reverse transcriptase" evidence="5">
    <location>
        <begin position="382"/>
        <end position="561"/>
    </location>
</feature>
<dbReference type="InterPro" id="IPR041577">
    <property type="entry name" value="RT_RNaseH_2"/>
</dbReference>
<keyword evidence="8" id="KW-1185">Reference proteome</keyword>
<dbReference type="InterPro" id="IPR043502">
    <property type="entry name" value="DNA/RNA_pol_sf"/>
</dbReference>
<reference evidence="7" key="2">
    <citation type="submission" date="2025-09" db="UniProtKB">
        <authorList>
            <consortium name="Ensembl"/>
        </authorList>
    </citation>
    <scope>IDENTIFICATION</scope>
</reference>
<feature type="compositionally biased region" description="Polar residues" evidence="4">
    <location>
        <begin position="1400"/>
        <end position="1421"/>
    </location>
</feature>
<dbReference type="InterPro" id="IPR001584">
    <property type="entry name" value="Integrase_cat-core"/>
</dbReference>